<dbReference type="InterPro" id="IPR051044">
    <property type="entry name" value="MAG_DAG_Lipase"/>
</dbReference>
<reference evidence="3" key="1">
    <citation type="journal article" date="2020" name="bioRxiv">
        <title>Comparative genomics of Chlamydomonas.</title>
        <authorList>
            <person name="Craig R.J."/>
            <person name="Hasan A.R."/>
            <person name="Ness R.W."/>
            <person name="Keightley P.D."/>
        </authorList>
    </citation>
    <scope>NUCLEOTIDE SEQUENCE</scope>
    <source>
        <strain evidence="3">SAG 7.73</strain>
    </source>
</reference>
<organism evidence="3 4">
    <name type="scientific">Chlamydomonas incerta</name>
    <dbReference type="NCBI Taxonomy" id="51695"/>
    <lineage>
        <taxon>Eukaryota</taxon>
        <taxon>Viridiplantae</taxon>
        <taxon>Chlorophyta</taxon>
        <taxon>core chlorophytes</taxon>
        <taxon>Chlorophyceae</taxon>
        <taxon>CS clade</taxon>
        <taxon>Chlamydomonadales</taxon>
        <taxon>Chlamydomonadaceae</taxon>
        <taxon>Chlamydomonas</taxon>
    </lineage>
</organism>
<feature type="compositionally biased region" description="Acidic residues" evidence="1">
    <location>
        <begin position="123"/>
        <end position="140"/>
    </location>
</feature>
<evidence type="ECO:0000313" key="4">
    <source>
        <dbReference type="Proteomes" id="UP000650467"/>
    </source>
</evidence>
<feature type="region of interest" description="Disordered" evidence="1">
    <location>
        <begin position="112"/>
        <end position="140"/>
    </location>
</feature>
<dbReference type="Pfam" id="PF12146">
    <property type="entry name" value="Hydrolase_4"/>
    <property type="match status" value="1"/>
</dbReference>
<dbReference type="SUPFAM" id="SSF53474">
    <property type="entry name" value="alpha/beta-Hydrolases"/>
    <property type="match status" value="1"/>
</dbReference>
<dbReference type="EMBL" id="JAEHOC010000003">
    <property type="protein sequence ID" value="KAG2443630.1"/>
    <property type="molecule type" value="Genomic_DNA"/>
</dbReference>
<dbReference type="AlphaFoldDB" id="A0A836AZX8"/>
<accession>A0A836AZX8</accession>
<comment type="caution">
    <text evidence="3">The sequence shown here is derived from an EMBL/GenBank/DDBJ whole genome shotgun (WGS) entry which is preliminary data.</text>
</comment>
<gene>
    <name evidence="3" type="ORF">HXX76_001980</name>
</gene>
<dbReference type="Gene3D" id="3.40.50.1820">
    <property type="entry name" value="alpha/beta hydrolase"/>
    <property type="match status" value="1"/>
</dbReference>
<keyword evidence="4" id="KW-1185">Reference proteome</keyword>
<protein>
    <recommendedName>
        <fullName evidence="2">Serine aminopeptidase S33 domain-containing protein</fullName>
    </recommendedName>
</protein>
<evidence type="ECO:0000256" key="1">
    <source>
        <dbReference type="SAM" id="MobiDB-lite"/>
    </source>
</evidence>
<dbReference type="PANTHER" id="PTHR11614">
    <property type="entry name" value="PHOSPHOLIPASE-RELATED"/>
    <property type="match status" value="1"/>
</dbReference>
<evidence type="ECO:0000313" key="3">
    <source>
        <dbReference type="EMBL" id="KAG2443630.1"/>
    </source>
</evidence>
<feature type="domain" description="Serine aminopeptidase S33" evidence="2">
    <location>
        <begin position="2"/>
        <end position="90"/>
    </location>
</feature>
<name>A0A836AZX8_CHLIN</name>
<evidence type="ECO:0000259" key="2">
    <source>
        <dbReference type="Pfam" id="PF12146"/>
    </source>
</evidence>
<proteinExistence type="predicted"/>
<dbReference type="Proteomes" id="UP000650467">
    <property type="component" value="Unassembled WGS sequence"/>
</dbReference>
<sequence>MKWREEIELWDADPACFKHGTRVRNALEYLRACQTLCAELHCLDFPFLVFHSARDKWTDANGSWALYERSRSADKTLVPVDHMFHVLTKEDGWRDVLATALAWLDAHTAAAAAEGQVEGKEGEEGEEGEEGKEEETAAAE</sequence>
<dbReference type="OrthoDB" id="2498029at2759"/>
<dbReference type="InterPro" id="IPR029058">
    <property type="entry name" value="AB_hydrolase_fold"/>
</dbReference>
<dbReference type="InterPro" id="IPR022742">
    <property type="entry name" value="Hydrolase_4"/>
</dbReference>